<keyword evidence="10" id="KW-1133">Transmembrane helix</keyword>
<evidence type="ECO:0000256" key="10">
    <source>
        <dbReference type="SAM" id="Phobius"/>
    </source>
</evidence>
<keyword evidence="3 11" id="KW-0732">Signal</keyword>
<evidence type="ECO:0000313" key="13">
    <source>
        <dbReference type="EMBL" id="KAF4511187.1"/>
    </source>
</evidence>
<keyword evidence="2 8" id="KW-0645">Protease</keyword>
<dbReference type="Gene3D" id="2.40.70.10">
    <property type="entry name" value="Acid Proteases"/>
    <property type="match status" value="2"/>
</dbReference>
<dbReference type="OrthoDB" id="771136at2759"/>
<dbReference type="InterPro" id="IPR033121">
    <property type="entry name" value="PEPTIDASE_A1"/>
</dbReference>
<evidence type="ECO:0000256" key="1">
    <source>
        <dbReference type="ARBA" id="ARBA00007447"/>
    </source>
</evidence>
<dbReference type="Pfam" id="PF00026">
    <property type="entry name" value="Asp"/>
    <property type="match status" value="1"/>
</dbReference>
<proteinExistence type="inferred from homology"/>
<feature type="compositionally biased region" description="Acidic residues" evidence="9">
    <location>
        <begin position="465"/>
        <end position="481"/>
    </location>
</feature>
<dbReference type="InterPro" id="IPR001969">
    <property type="entry name" value="Aspartic_peptidase_AS"/>
</dbReference>
<dbReference type="GO" id="GO:0004190">
    <property type="term" value="F:aspartic-type endopeptidase activity"/>
    <property type="evidence" value="ECO:0007669"/>
    <property type="project" value="UniProtKB-KW"/>
</dbReference>
<name>A0A8H4V7V6_9HYPO</name>
<keyword evidence="4 8" id="KW-0064">Aspartyl protease</keyword>
<dbReference type="EMBL" id="JAAVMX010000003">
    <property type="protein sequence ID" value="KAF4511187.1"/>
    <property type="molecule type" value="Genomic_DNA"/>
</dbReference>
<accession>A0A8H4V7V6</accession>
<feature type="region of interest" description="Disordered" evidence="9">
    <location>
        <begin position="44"/>
        <end position="69"/>
    </location>
</feature>
<protein>
    <recommendedName>
        <fullName evidence="12">Peptidase A1 domain-containing protein</fullName>
    </recommendedName>
</protein>
<feature type="active site" evidence="6">
    <location>
        <position position="323"/>
    </location>
</feature>
<evidence type="ECO:0000259" key="12">
    <source>
        <dbReference type="PROSITE" id="PS51767"/>
    </source>
</evidence>
<dbReference type="SUPFAM" id="SSF50630">
    <property type="entry name" value="Acid proteases"/>
    <property type="match status" value="1"/>
</dbReference>
<evidence type="ECO:0000256" key="3">
    <source>
        <dbReference type="ARBA" id="ARBA00022729"/>
    </source>
</evidence>
<keyword evidence="5 8" id="KW-0378">Hydrolase</keyword>
<feature type="active site" evidence="6">
    <location>
        <position position="126"/>
    </location>
</feature>
<keyword evidence="14" id="KW-1185">Reference proteome</keyword>
<dbReference type="PROSITE" id="PS51767">
    <property type="entry name" value="PEPTIDASE_A1"/>
    <property type="match status" value="1"/>
</dbReference>
<evidence type="ECO:0000256" key="11">
    <source>
        <dbReference type="SAM" id="SignalP"/>
    </source>
</evidence>
<feature type="signal peptide" evidence="11">
    <location>
        <begin position="1"/>
        <end position="18"/>
    </location>
</feature>
<reference evidence="13 14" key="1">
    <citation type="journal article" date="2020" name="Genome Biol. Evol.">
        <title>A new high-quality draft genome assembly of the Chinese cordyceps Ophiocordyceps sinensis.</title>
        <authorList>
            <person name="Shu R."/>
            <person name="Zhang J."/>
            <person name="Meng Q."/>
            <person name="Zhang H."/>
            <person name="Zhou G."/>
            <person name="Li M."/>
            <person name="Wu P."/>
            <person name="Zhao Y."/>
            <person name="Chen C."/>
            <person name="Qin Q."/>
        </authorList>
    </citation>
    <scope>NUCLEOTIDE SEQUENCE [LARGE SCALE GENOMIC DNA]</scope>
    <source>
        <strain evidence="13 14">IOZ07</strain>
    </source>
</reference>
<keyword evidence="10" id="KW-0472">Membrane</keyword>
<organism evidence="13 14">
    <name type="scientific">Ophiocordyceps sinensis</name>
    <dbReference type="NCBI Taxonomy" id="72228"/>
    <lineage>
        <taxon>Eukaryota</taxon>
        <taxon>Fungi</taxon>
        <taxon>Dikarya</taxon>
        <taxon>Ascomycota</taxon>
        <taxon>Pezizomycotina</taxon>
        <taxon>Sordariomycetes</taxon>
        <taxon>Hypocreomycetidae</taxon>
        <taxon>Hypocreales</taxon>
        <taxon>Ophiocordycipitaceae</taxon>
        <taxon>Ophiocordyceps</taxon>
    </lineage>
</organism>
<dbReference type="PRINTS" id="PR00792">
    <property type="entry name" value="PEPSIN"/>
</dbReference>
<feature type="disulfide bond" evidence="7">
    <location>
        <begin position="358"/>
        <end position="391"/>
    </location>
</feature>
<evidence type="ECO:0000256" key="2">
    <source>
        <dbReference type="ARBA" id="ARBA00022670"/>
    </source>
</evidence>
<dbReference type="AlphaFoldDB" id="A0A8H4V7V6"/>
<dbReference type="InterPro" id="IPR001461">
    <property type="entry name" value="Aspartic_peptidase_A1"/>
</dbReference>
<evidence type="ECO:0000313" key="14">
    <source>
        <dbReference type="Proteomes" id="UP000557566"/>
    </source>
</evidence>
<keyword evidence="7" id="KW-1015">Disulfide bond</keyword>
<feature type="transmembrane region" description="Helical" evidence="10">
    <location>
        <begin position="502"/>
        <end position="522"/>
    </location>
</feature>
<dbReference type="PANTHER" id="PTHR47966">
    <property type="entry name" value="BETA-SITE APP-CLEAVING ENZYME, ISOFORM A-RELATED"/>
    <property type="match status" value="1"/>
</dbReference>
<evidence type="ECO:0000256" key="8">
    <source>
        <dbReference type="RuleBase" id="RU000454"/>
    </source>
</evidence>
<dbReference type="PROSITE" id="PS00141">
    <property type="entry name" value="ASP_PROTEASE"/>
    <property type="match status" value="2"/>
</dbReference>
<dbReference type="GO" id="GO:0006508">
    <property type="term" value="P:proteolysis"/>
    <property type="evidence" value="ECO:0007669"/>
    <property type="project" value="UniProtKB-KW"/>
</dbReference>
<evidence type="ECO:0000256" key="5">
    <source>
        <dbReference type="ARBA" id="ARBA00022801"/>
    </source>
</evidence>
<dbReference type="InterPro" id="IPR021109">
    <property type="entry name" value="Peptidase_aspartic_dom_sf"/>
</dbReference>
<dbReference type="PANTHER" id="PTHR47966:SF65">
    <property type="entry name" value="ASPARTIC-TYPE ENDOPEPTIDASE"/>
    <property type="match status" value="1"/>
</dbReference>
<evidence type="ECO:0000256" key="6">
    <source>
        <dbReference type="PIRSR" id="PIRSR601461-1"/>
    </source>
</evidence>
<dbReference type="CDD" id="cd05474">
    <property type="entry name" value="SAP_like"/>
    <property type="match status" value="1"/>
</dbReference>
<comment type="similarity">
    <text evidence="1 8">Belongs to the peptidase A1 family.</text>
</comment>
<dbReference type="InterPro" id="IPR033876">
    <property type="entry name" value="SAP-like"/>
</dbReference>
<feature type="region of interest" description="Disordered" evidence="9">
    <location>
        <begin position="454"/>
        <end position="495"/>
    </location>
</feature>
<keyword evidence="10" id="KW-0812">Transmembrane</keyword>
<feature type="domain" description="Peptidase A1" evidence="12">
    <location>
        <begin position="108"/>
        <end position="426"/>
    </location>
</feature>
<comment type="caution">
    <text evidence="13">The sequence shown here is derived from an EMBL/GenBank/DDBJ whole genome shotgun (WGS) entry which is preliminary data.</text>
</comment>
<gene>
    <name evidence="13" type="ORF">G6O67_003007</name>
</gene>
<sequence>MAAPWLLVLLSVAACAQSRPEDAAGSGAVAPVADQAWGMGSLTVPMPVKRSRAGPRLDAGKREAGSAGADSDAPLVLAIEHRQVPGLAKRTNGPVLNQALQARSDVAYYTTLMFGNPQQAIQVLVDTGSSELWINPDCATSGPASEQAFCLGQVGKYRANNSRTSSTRGEKGRIRYGSGAVNFTYFTDDVGLPNSRAMKKVKYGVATTSTGVSSGILGIMAGSNVTTKYNNFIDELKIQGLTRSKSYSVALGLKGEGKGSIIFGGVDSSKWVGKLRAQPIIPPRKSPDRVPRFWVQLKSISHSAAGSRSRRRLRNSTMAVILDTGSTLSILPPSLVGDMASALSAGRADQTGLRQVPCQMANQAGSFNFRFKGVTIRVPYREMIRQSNAGCYLGVMESDSLALLGDTFLRSAYAVFDIDGNKVLLAQYANCGESPKTAASRELPNMRGRCRQKDLAPSVRLTSEEGAEADADADADADNGLDDNNKKNTDNNNGQSAASGRLAASGIMGVAAAVGVAIVLAWGL</sequence>
<evidence type="ECO:0000256" key="9">
    <source>
        <dbReference type="SAM" id="MobiDB-lite"/>
    </source>
</evidence>
<evidence type="ECO:0000256" key="7">
    <source>
        <dbReference type="PIRSR" id="PIRSR601461-2"/>
    </source>
</evidence>
<feature type="chain" id="PRO_5034686512" description="Peptidase A1 domain-containing protein" evidence="11">
    <location>
        <begin position="19"/>
        <end position="524"/>
    </location>
</feature>
<evidence type="ECO:0000256" key="4">
    <source>
        <dbReference type="ARBA" id="ARBA00022750"/>
    </source>
</evidence>
<dbReference type="Proteomes" id="UP000557566">
    <property type="component" value="Unassembled WGS sequence"/>
</dbReference>